<evidence type="ECO:0000256" key="1">
    <source>
        <dbReference type="SAM" id="Phobius"/>
    </source>
</evidence>
<feature type="transmembrane region" description="Helical" evidence="1">
    <location>
        <begin position="83"/>
        <end position="103"/>
    </location>
</feature>
<sequence length="117" mass="13306">RSYKWNLKDKMGGIMLDKRLSMISGEDTSTSSQQKTTCLLCPCPQLTAYWTPPPSCPRRVCCCEAPSKMPFGFSIFRDSKTTCIFVGLVLLVYYLIMDILLFMRFETVNIIEDSKPG</sequence>
<gene>
    <name evidence="2" type="primary">ORF40154</name>
</gene>
<dbReference type="EMBL" id="HACG01013835">
    <property type="protein sequence ID" value="CEK60700.1"/>
    <property type="molecule type" value="Transcribed_RNA"/>
</dbReference>
<accession>A0A0B6YYX0</accession>
<organism evidence="2">
    <name type="scientific">Arion vulgaris</name>
    <dbReference type="NCBI Taxonomy" id="1028688"/>
    <lineage>
        <taxon>Eukaryota</taxon>
        <taxon>Metazoa</taxon>
        <taxon>Spiralia</taxon>
        <taxon>Lophotrochozoa</taxon>
        <taxon>Mollusca</taxon>
        <taxon>Gastropoda</taxon>
        <taxon>Heterobranchia</taxon>
        <taxon>Euthyneura</taxon>
        <taxon>Panpulmonata</taxon>
        <taxon>Eupulmonata</taxon>
        <taxon>Stylommatophora</taxon>
        <taxon>Helicina</taxon>
        <taxon>Arionoidea</taxon>
        <taxon>Arionidae</taxon>
        <taxon>Arion</taxon>
    </lineage>
</organism>
<feature type="non-terminal residue" evidence="2">
    <location>
        <position position="117"/>
    </location>
</feature>
<dbReference type="AlphaFoldDB" id="A0A0B6YYX0"/>
<evidence type="ECO:0000313" key="2">
    <source>
        <dbReference type="EMBL" id="CEK60700.1"/>
    </source>
</evidence>
<keyword evidence="1" id="KW-1133">Transmembrane helix</keyword>
<name>A0A0B6YYX0_9EUPU</name>
<keyword evidence="1" id="KW-0812">Transmembrane</keyword>
<keyword evidence="1" id="KW-0472">Membrane</keyword>
<proteinExistence type="predicted"/>
<feature type="non-terminal residue" evidence="2">
    <location>
        <position position="1"/>
    </location>
</feature>
<reference evidence="2" key="1">
    <citation type="submission" date="2014-12" db="EMBL/GenBank/DDBJ databases">
        <title>Insight into the proteome of Arion vulgaris.</title>
        <authorList>
            <person name="Aradska J."/>
            <person name="Bulat T."/>
            <person name="Smidak R."/>
            <person name="Sarate P."/>
            <person name="Gangsoo J."/>
            <person name="Sialana F."/>
            <person name="Bilban M."/>
            <person name="Lubec G."/>
        </authorList>
    </citation>
    <scope>NUCLEOTIDE SEQUENCE</scope>
    <source>
        <tissue evidence="2">Skin</tissue>
    </source>
</reference>
<protein>
    <submittedName>
        <fullName evidence="2">Uncharacterized protein</fullName>
    </submittedName>
</protein>